<dbReference type="Proteomes" id="UP000520814">
    <property type="component" value="Unassembled WGS sequence"/>
</dbReference>
<evidence type="ECO:0000313" key="2">
    <source>
        <dbReference type="EMBL" id="MBB6053905.1"/>
    </source>
</evidence>
<dbReference type="PROSITE" id="PS50994">
    <property type="entry name" value="INTEGRASE"/>
    <property type="match status" value="1"/>
</dbReference>
<gene>
    <name evidence="2" type="ORF">HNQ39_005752</name>
</gene>
<dbReference type="InterPro" id="IPR036397">
    <property type="entry name" value="RNaseH_sf"/>
</dbReference>
<dbReference type="InterPro" id="IPR001584">
    <property type="entry name" value="Integrase_cat-core"/>
</dbReference>
<dbReference type="InterPro" id="IPR012337">
    <property type="entry name" value="RNaseH-like_sf"/>
</dbReference>
<dbReference type="PANTHER" id="PTHR46889:SF4">
    <property type="entry name" value="TRANSPOSASE INSO FOR INSERTION SEQUENCE ELEMENT IS911B-RELATED"/>
    <property type="match status" value="1"/>
</dbReference>
<dbReference type="GO" id="GO:0015074">
    <property type="term" value="P:DNA integration"/>
    <property type="evidence" value="ECO:0007669"/>
    <property type="project" value="InterPro"/>
</dbReference>
<organism evidence="2 3">
    <name type="scientific">Armatimonas rosea</name>
    <dbReference type="NCBI Taxonomy" id="685828"/>
    <lineage>
        <taxon>Bacteria</taxon>
        <taxon>Bacillati</taxon>
        <taxon>Armatimonadota</taxon>
        <taxon>Armatimonadia</taxon>
        <taxon>Armatimonadales</taxon>
        <taxon>Armatimonadaceae</taxon>
        <taxon>Armatimonas</taxon>
    </lineage>
</organism>
<sequence length="208" mass="24189">MGLETLYPRPNLSKPGAGPEHKIYPYLLRSLTIDRPNQVWGVDITYIRMASNWMYLVAFLDWYSRYVVAWEVSETLELPFVLDCCHEALGKTVPEIINSDQGSHFTTERFTSCFTAAGARVSMDGRGRYVDNIFTERLWRSVKYEEVYLKEYTCPRDVRQGLSWYLSFYNERRPHQALGNATPAQIYYGATLVFRAKHTLRNPILAPR</sequence>
<evidence type="ECO:0000259" key="1">
    <source>
        <dbReference type="PROSITE" id="PS50994"/>
    </source>
</evidence>
<dbReference type="InterPro" id="IPR048020">
    <property type="entry name" value="Transpos_IS3"/>
</dbReference>
<comment type="caution">
    <text evidence="2">The sequence shown here is derived from an EMBL/GenBank/DDBJ whole genome shotgun (WGS) entry which is preliminary data.</text>
</comment>
<protein>
    <submittedName>
        <fullName evidence="2">Transposase InsO family protein</fullName>
    </submittedName>
</protein>
<dbReference type="SUPFAM" id="SSF53098">
    <property type="entry name" value="Ribonuclease H-like"/>
    <property type="match status" value="1"/>
</dbReference>
<dbReference type="InterPro" id="IPR050900">
    <property type="entry name" value="Transposase_IS3/IS150/IS904"/>
</dbReference>
<proteinExistence type="predicted"/>
<accession>A0A7W9SWZ4</accession>
<name>A0A7W9SWZ4_ARMRO</name>
<keyword evidence="3" id="KW-1185">Reference proteome</keyword>
<evidence type="ECO:0000313" key="3">
    <source>
        <dbReference type="Proteomes" id="UP000520814"/>
    </source>
</evidence>
<dbReference type="Gene3D" id="3.30.420.10">
    <property type="entry name" value="Ribonuclease H-like superfamily/Ribonuclease H"/>
    <property type="match status" value="1"/>
</dbReference>
<reference evidence="2 3" key="1">
    <citation type="submission" date="2020-08" db="EMBL/GenBank/DDBJ databases">
        <title>Genomic Encyclopedia of Type Strains, Phase IV (KMG-IV): sequencing the most valuable type-strain genomes for metagenomic binning, comparative biology and taxonomic classification.</title>
        <authorList>
            <person name="Goeker M."/>
        </authorList>
    </citation>
    <scope>NUCLEOTIDE SEQUENCE [LARGE SCALE GENOMIC DNA]</scope>
    <source>
        <strain evidence="2 3">DSM 23562</strain>
    </source>
</reference>
<dbReference type="AlphaFoldDB" id="A0A7W9SWZ4"/>
<dbReference type="GO" id="GO:0003676">
    <property type="term" value="F:nucleic acid binding"/>
    <property type="evidence" value="ECO:0007669"/>
    <property type="project" value="InterPro"/>
</dbReference>
<dbReference type="EMBL" id="JACHGW010000010">
    <property type="protein sequence ID" value="MBB6053905.1"/>
    <property type="molecule type" value="Genomic_DNA"/>
</dbReference>
<feature type="domain" description="Integrase catalytic" evidence="1">
    <location>
        <begin position="32"/>
        <end position="191"/>
    </location>
</feature>
<dbReference type="NCBIfam" id="NF033516">
    <property type="entry name" value="transpos_IS3"/>
    <property type="match status" value="1"/>
</dbReference>
<dbReference type="Pfam" id="PF00665">
    <property type="entry name" value="rve"/>
    <property type="match status" value="1"/>
</dbReference>
<dbReference type="PANTHER" id="PTHR46889">
    <property type="entry name" value="TRANSPOSASE INSF FOR INSERTION SEQUENCE IS3B-RELATED"/>
    <property type="match status" value="1"/>
</dbReference>